<dbReference type="AlphaFoldDB" id="A0A1W1CYD7"/>
<sequence>MTIKKRTKFSFWKQKEEKELRYFILLYSLNFYLTLKTSL</sequence>
<accession>A0A1W1CYD7</accession>
<dbReference type="EMBL" id="FPHM01000168">
    <property type="protein sequence ID" value="SFV70735.1"/>
    <property type="molecule type" value="Genomic_DNA"/>
</dbReference>
<protein>
    <submittedName>
        <fullName evidence="1">Uncharacterized protein</fullName>
    </submittedName>
</protein>
<gene>
    <name evidence="1" type="ORF">MNB_SV-13-1033</name>
</gene>
<evidence type="ECO:0000313" key="1">
    <source>
        <dbReference type="EMBL" id="SFV70735.1"/>
    </source>
</evidence>
<name>A0A1W1CYD7_9ZZZZ</name>
<reference evidence="1" key="1">
    <citation type="submission" date="2016-10" db="EMBL/GenBank/DDBJ databases">
        <authorList>
            <person name="de Groot N.N."/>
        </authorList>
    </citation>
    <scope>NUCLEOTIDE SEQUENCE</scope>
</reference>
<organism evidence="1">
    <name type="scientific">hydrothermal vent metagenome</name>
    <dbReference type="NCBI Taxonomy" id="652676"/>
    <lineage>
        <taxon>unclassified sequences</taxon>
        <taxon>metagenomes</taxon>
        <taxon>ecological metagenomes</taxon>
    </lineage>
</organism>
<proteinExistence type="predicted"/>